<name>A0ABU5KMA7_9BACL</name>
<keyword evidence="3" id="KW-0067">ATP-binding</keyword>
<comment type="caution">
    <text evidence="5">The sequence shown here is derived from an EMBL/GenBank/DDBJ whole genome shotgun (WGS) entry which is preliminary data.</text>
</comment>
<dbReference type="SUPFAM" id="SSF52540">
    <property type="entry name" value="P-loop containing nucleoside triphosphate hydrolases"/>
    <property type="match status" value="1"/>
</dbReference>
<evidence type="ECO:0000313" key="5">
    <source>
        <dbReference type="EMBL" id="MDZ5712369.1"/>
    </source>
</evidence>
<dbReference type="PANTHER" id="PTHR30258:SF1">
    <property type="entry name" value="PROTEIN TRANSPORT PROTEIN HOFB HOMOLOG"/>
    <property type="match status" value="1"/>
</dbReference>
<gene>
    <name evidence="5" type="ORF">UFB30_09005</name>
</gene>
<reference evidence="5 6" key="1">
    <citation type="submission" date="2023-12" db="EMBL/GenBank/DDBJ databases">
        <title>Jeotgalibacillus haloalkaliphilus sp. nov., a novel salt-tolerant bacteria, isolated from the estuary of the Fenhe River into the Yellow River.</title>
        <authorList>
            <person name="Li Y."/>
        </authorList>
    </citation>
    <scope>NUCLEOTIDE SEQUENCE [LARGE SCALE GENOMIC DNA]</scope>
    <source>
        <strain evidence="5 6">HH7-29</strain>
    </source>
</reference>
<dbReference type="Proteomes" id="UP001292084">
    <property type="component" value="Unassembled WGS sequence"/>
</dbReference>
<dbReference type="InterPro" id="IPR003593">
    <property type="entry name" value="AAA+_ATPase"/>
</dbReference>
<dbReference type="EMBL" id="JAXQNN010000002">
    <property type="protein sequence ID" value="MDZ5712369.1"/>
    <property type="molecule type" value="Genomic_DNA"/>
</dbReference>
<dbReference type="InterPro" id="IPR007831">
    <property type="entry name" value="T2SS_GspE_N"/>
</dbReference>
<dbReference type="RefSeq" id="WP_322421545.1">
    <property type="nucleotide sequence ID" value="NZ_JAXQNN010000002.1"/>
</dbReference>
<keyword evidence="2" id="KW-0547">Nucleotide-binding</keyword>
<protein>
    <submittedName>
        <fullName evidence="5">ATPase, T2SS/T4P/T4SS family</fullName>
    </submittedName>
</protein>
<dbReference type="Pfam" id="PF05157">
    <property type="entry name" value="MshEN"/>
    <property type="match status" value="1"/>
</dbReference>
<dbReference type="SUPFAM" id="SSF160246">
    <property type="entry name" value="EspE N-terminal domain-like"/>
    <property type="match status" value="1"/>
</dbReference>
<evidence type="ECO:0000256" key="3">
    <source>
        <dbReference type="ARBA" id="ARBA00022840"/>
    </source>
</evidence>
<dbReference type="Gene3D" id="3.30.300.160">
    <property type="entry name" value="Type II secretion system, protein E, N-terminal domain"/>
    <property type="match status" value="1"/>
</dbReference>
<feature type="domain" description="Bacterial type II secretion system protein E" evidence="4">
    <location>
        <begin position="356"/>
        <end position="370"/>
    </location>
</feature>
<dbReference type="Gene3D" id="3.40.50.300">
    <property type="entry name" value="P-loop containing nucleotide triphosphate hydrolases"/>
    <property type="match status" value="1"/>
</dbReference>
<sequence>MVSSFELEEALMSKSNNEKLGDYLINKNVITERQLIEVLEFQLGIPHVDLSRFKIDPELIQLIPAELAKSNLIIPLKKDRNKLSAAMADPMDYFAIEELRMATGCQIEPSIATKEQLSKYVSQYFEMQSSMDAALMDVTGKQSDADEDLTNIDSPMVRLVNQIISSALTQKASDIHFDPHEAEVAVRFRVDGVIRKERSLPKDMQNVVLARLKIMGNLNITETRVPQDGRIKTIINQKPVDIRLSSLPTVYGEKMVLRLHDLSNKLTALKNLDFSELNFNSFIKMIQNPNGIILITGPTGSGKSSTLYAALNELNEEAVNILTVEDPVEYQMHGINQIQVNEDVGLTFAKGLRSILRQDPDIVMIGEIRDQETAEIAIRASLTGHLVLSTLHTNSAAETITRLADMGIEPFLIASSLSGVVAQRLVRKVCRDCKAGYEPDQSELELLKAYSIEPVSLARGNGCPSCEHTGYKGRMAIHEVLSVDDGLKELIVNRAGTARIKQYMKEHSSFLHEDGLKKASLGQTTIKEILRVSSLS</sequence>
<dbReference type="PANTHER" id="PTHR30258">
    <property type="entry name" value="TYPE II SECRETION SYSTEM PROTEIN GSPE-RELATED"/>
    <property type="match status" value="1"/>
</dbReference>
<evidence type="ECO:0000256" key="1">
    <source>
        <dbReference type="ARBA" id="ARBA00006611"/>
    </source>
</evidence>
<accession>A0ABU5KMA7</accession>
<dbReference type="InterPro" id="IPR037257">
    <property type="entry name" value="T2SS_E_N_sf"/>
</dbReference>
<dbReference type="SMART" id="SM00382">
    <property type="entry name" value="AAA"/>
    <property type="match status" value="1"/>
</dbReference>
<organism evidence="5 6">
    <name type="scientific">Jeotgalibacillus haloalkalitolerans</name>
    <dbReference type="NCBI Taxonomy" id="3104292"/>
    <lineage>
        <taxon>Bacteria</taxon>
        <taxon>Bacillati</taxon>
        <taxon>Bacillota</taxon>
        <taxon>Bacilli</taxon>
        <taxon>Bacillales</taxon>
        <taxon>Caryophanaceae</taxon>
        <taxon>Jeotgalibacillus</taxon>
    </lineage>
</organism>
<proteinExistence type="inferred from homology"/>
<dbReference type="Gene3D" id="3.30.450.90">
    <property type="match status" value="1"/>
</dbReference>
<dbReference type="CDD" id="cd01129">
    <property type="entry name" value="PulE-GspE-like"/>
    <property type="match status" value="1"/>
</dbReference>
<dbReference type="InterPro" id="IPR001482">
    <property type="entry name" value="T2SS/T4SS_dom"/>
</dbReference>
<dbReference type="InterPro" id="IPR027417">
    <property type="entry name" value="P-loop_NTPase"/>
</dbReference>
<evidence type="ECO:0000256" key="2">
    <source>
        <dbReference type="ARBA" id="ARBA00022741"/>
    </source>
</evidence>
<dbReference type="Pfam" id="PF00437">
    <property type="entry name" value="T2SSE"/>
    <property type="match status" value="1"/>
</dbReference>
<dbReference type="PROSITE" id="PS00662">
    <property type="entry name" value="T2SP_E"/>
    <property type="match status" value="1"/>
</dbReference>
<evidence type="ECO:0000313" key="6">
    <source>
        <dbReference type="Proteomes" id="UP001292084"/>
    </source>
</evidence>
<evidence type="ECO:0000259" key="4">
    <source>
        <dbReference type="PROSITE" id="PS00662"/>
    </source>
</evidence>
<keyword evidence="6" id="KW-1185">Reference proteome</keyword>
<comment type="similarity">
    <text evidence="1">Belongs to the GSP E family.</text>
</comment>